<reference evidence="3 4" key="1">
    <citation type="submission" date="2021-03" db="EMBL/GenBank/DDBJ databases">
        <title>Antimicrobial resistance genes in bacteria isolated from Japanese honey, and their potential for conferring macrolide and lincosamide resistance in the American foulbrood pathogen Paenibacillus larvae.</title>
        <authorList>
            <person name="Okamoto M."/>
            <person name="Kumagai M."/>
            <person name="Kanamori H."/>
            <person name="Takamatsu D."/>
        </authorList>
    </citation>
    <scope>NUCLEOTIDE SEQUENCE [LARGE SCALE GENOMIC DNA]</scope>
    <source>
        <strain evidence="3 4">J41TS12</strain>
    </source>
</reference>
<evidence type="ECO:0000259" key="2">
    <source>
        <dbReference type="SMART" id="SM00646"/>
    </source>
</evidence>
<dbReference type="RefSeq" id="WP_212942738.1">
    <property type="nucleotide sequence ID" value="NZ_BORR01000022.1"/>
</dbReference>
<gene>
    <name evidence="3" type="primary">cwlD_1</name>
    <name evidence="3" type="ORF">J41TS12_43090</name>
</gene>
<dbReference type="AlphaFoldDB" id="A0A920CJ73"/>
<dbReference type="SMART" id="SM00646">
    <property type="entry name" value="Ami_3"/>
    <property type="match status" value="1"/>
</dbReference>
<dbReference type="Pfam" id="PF01520">
    <property type="entry name" value="Amidase_3"/>
    <property type="match status" value="1"/>
</dbReference>
<organism evidence="3 4">
    <name type="scientific">Paenibacillus antibioticophila</name>
    <dbReference type="NCBI Taxonomy" id="1274374"/>
    <lineage>
        <taxon>Bacteria</taxon>
        <taxon>Bacillati</taxon>
        <taxon>Bacillota</taxon>
        <taxon>Bacilli</taxon>
        <taxon>Bacillales</taxon>
        <taxon>Paenibacillaceae</taxon>
        <taxon>Paenibacillus</taxon>
    </lineage>
</organism>
<keyword evidence="4" id="KW-1185">Reference proteome</keyword>
<dbReference type="GO" id="GO:0008745">
    <property type="term" value="F:N-acetylmuramoyl-L-alanine amidase activity"/>
    <property type="evidence" value="ECO:0007669"/>
    <property type="project" value="InterPro"/>
</dbReference>
<dbReference type="GO" id="GO:0030288">
    <property type="term" value="C:outer membrane-bounded periplasmic space"/>
    <property type="evidence" value="ECO:0007669"/>
    <property type="project" value="TreeGrafter"/>
</dbReference>
<sequence>MLQIKTLYRAMTFFLLIGLIGAPSPSFADSWEEQAIRHAFPQPVILIDVGHGGIDGGTSSGTLLEKDINLEIGRRLYMVLRSHGYTAILNRTGDYALSDDNRWLNSRSRHLRDLAQRKELSEQVPSSIVISLHVNWGRNSSRRGPLVLHQDEGQSALLAGALQHALEDAYQLNMRRLPELGSPFYLLKHTDPPAVIVETGFISNAEDRSLLASPRGQQKIAEALYSGIVEYFMVM</sequence>
<evidence type="ECO:0000313" key="4">
    <source>
        <dbReference type="Proteomes" id="UP000681162"/>
    </source>
</evidence>
<keyword evidence="1" id="KW-0378">Hydrolase</keyword>
<proteinExistence type="predicted"/>
<accession>A0A920CJ73</accession>
<evidence type="ECO:0000256" key="1">
    <source>
        <dbReference type="ARBA" id="ARBA00022801"/>
    </source>
</evidence>
<feature type="domain" description="MurNAc-LAA" evidence="2">
    <location>
        <begin position="118"/>
        <end position="229"/>
    </location>
</feature>
<dbReference type="EMBL" id="BORR01000022">
    <property type="protein sequence ID" value="GIO39448.1"/>
    <property type="molecule type" value="Genomic_DNA"/>
</dbReference>
<dbReference type="SUPFAM" id="SSF53187">
    <property type="entry name" value="Zn-dependent exopeptidases"/>
    <property type="match status" value="1"/>
</dbReference>
<dbReference type="Proteomes" id="UP000681162">
    <property type="component" value="Unassembled WGS sequence"/>
</dbReference>
<evidence type="ECO:0000313" key="3">
    <source>
        <dbReference type="EMBL" id="GIO39448.1"/>
    </source>
</evidence>
<comment type="caution">
    <text evidence="3">The sequence shown here is derived from an EMBL/GenBank/DDBJ whole genome shotgun (WGS) entry which is preliminary data.</text>
</comment>
<dbReference type="InterPro" id="IPR050695">
    <property type="entry name" value="N-acetylmuramoyl_amidase_3"/>
</dbReference>
<dbReference type="Gene3D" id="3.40.630.40">
    <property type="entry name" value="Zn-dependent exopeptidases"/>
    <property type="match status" value="1"/>
</dbReference>
<dbReference type="InterPro" id="IPR002508">
    <property type="entry name" value="MurNAc-LAA_cat"/>
</dbReference>
<protein>
    <submittedName>
        <fullName evidence="3">N-acetylmuramoyl-L-alanine amidase CwlD</fullName>
    </submittedName>
</protein>
<dbReference type="GO" id="GO:0009253">
    <property type="term" value="P:peptidoglycan catabolic process"/>
    <property type="evidence" value="ECO:0007669"/>
    <property type="project" value="InterPro"/>
</dbReference>
<dbReference type="PANTHER" id="PTHR30404:SF0">
    <property type="entry name" value="N-ACETYLMURAMOYL-L-ALANINE AMIDASE AMIC"/>
    <property type="match status" value="1"/>
</dbReference>
<dbReference type="CDD" id="cd02696">
    <property type="entry name" value="MurNAc-LAA"/>
    <property type="match status" value="1"/>
</dbReference>
<name>A0A920CJ73_9BACL</name>
<dbReference type="PANTHER" id="PTHR30404">
    <property type="entry name" value="N-ACETYLMURAMOYL-L-ALANINE AMIDASE"/>
    <property type="match status" value="1"/>
</dbReference>